<reference evidence="3" key="1">
    <citation type="journal article" date="2018" name="Antonie Van Leeuwenhoek">
        <title>Proteinivorax hydrogeniformans sp. nov., an anaerobic, haloalkaliphilic bacterium fermenting proteinaceous compounds with high hydrogen production.</title>
        <authorList>
            <person name="Boltyanskaya Y."/>
            <person name="Detkova E."/>
            <person name="Pimenov N."/>
            <person name="Kevbrin V."/>
        </authorList>
    </citation>
    <scope>NUCLEOTIDE SEQUENCE</scope>
    <source>
        <strain evidence="3">Z-710</strain>
    </source>
</reference>
<dbReference type="InterPro" id="IPR000836">
    <property type="entry name" value="PRTase_dom"/>
</dbReference>
<evidence type="ECO:0000256" key="1">
    <source>
        <dbReference type="ARBA" id="ARBA00008007"/>
    </source>
</evidence>
<feature type="domain" description="Phosphoribosyltransferase" evidence="2">
    <location>
        <begin position="138"/>
        <end position="227"/>
    </location>
</feature>
<keyword evidence="3" id="KW-0808">Transferase</keyword>
<evidence type="ECO:0000259" key="2">
    <source>
        <dbReference type="Pfam" id="PF00156"/>
    </source>
</evidence>
<dbReference type="CDD" id="cd06223">
    <property type="entry name" value="PRTases_typeI"/>
    <property type="match status" value="1"/>
</dbReference>
<reference evidence="3" key="2">
    <citation type="submission" date="2024-06" db="EMBL/GenBank/DDBJ databases">
        <authorList>
            <person name="Petrova K.O."/>
            <person name="Toshchakov S.V."/>
            <person name="Boltjanskaja Y.V."/>
            <person name="Kevbrin V.V."/>
        </authorList>
    </citation>
    <scope>NUCLEOTIDE SEQUENCE</scope>
    <source>
        <strain evidence="3">Z-710</strain>
    </source>
</reference>
<proteinExistence type="inferred from homology"/>
<protein>
    <submittedName>
        <fullName evidence="3">Phosphoribosyltransferase family protein</fullName>
    </submittedName>
</protein>
<dbReference type="InterPro" id="IPR051910">
    <property type="entry name" value="ComF/GntX_DNA_util-trans"/>
</dbReference>
<dbReference type="InterPro" id="IPR029057">
    <property type="entry name" value="PRTase-like"/>
</dbReference>
<dbReference type="EMBL" id="CP159485">
    <property type="protein sequence ID" value="XCI29178.1"/>
    <property type="molecule type" value="Genomic_DNA"/>
</dbReference>
<dbReference type="PANTHER" id="PTHR47505">
    <property type="entry name" value="DNA UTILIZATION PROTEIN YHGH"/>
    <property type="match status" value="1"/>
</dbReference>
<organism evidence="3">
    <name type="scientific">Proteinivorax hydrogeniformans</name>
    <dbReference type="NCBI Taxonomy" id="1826727"/>
    <lineage>
        <taxon>Bacteria</taxon>
        <taxon>Bacillati</taxon>
        <taxon>Bacillota</taxon>
        <taxon>Clostridia</taxon>
        <taxon>Eubacteriales</taxon>
        <taxon>Proteinivoracaceae</taxon>
        <taxon>Proteinivorax</taxon>
    </lineage>
</organism>
<dbReference type="RefSeq" id="WP_353893726.1">
    <property type="nucleotide sequence ID" value="NZ_CP159485.1"/>
</dbReference>
<keyword evidence="3" id="KW-0328">Glycosyltransferase</keyword>
<dbReference type="Pfam" id="PF00156">
    <property type="entry name" value="Pribosyltran"/>
    <property type="match status" value="1"/>
</dbReference>
<evidence type="ECO:0000313" key="3">
    <source>
        <dbReference type="EMBL" id="XCI29178.1"/>
    </source>
</evidence>
<dbReference type="AlphaFoldDB" id="A0AAU8HUX4"/>
<gene>
    <name evidence="3" type="ORF">PRVXH_000487</name>
</gene>
<dbReference type="PANTHER" id="PTHR47505:SF1">
    <property type="entry name" value="DNA UTILIZATION PROTEIN YHGH"/>
    <property type="match status" value="1"/>
</dbReference>
<comment type="similarity">
    <text evidence="1">Belongs to the ComF/GntX family.</text>
</comment>
<dbReference type="Gene3D" id="3.40.50.2020">
    <property type="match status" value="1"/>
</dbReference>
<accession>A0AAU8HUX4</accession>
<name>A0AAU8HUX4_9FIRM</name>
<dbReference type="GO" id="GO:0016757">
    <property type="term" value="F:glycosyltransferase activity"/>
    <property type="evidence" value="ECO:0007669"/>
    <property type="project" value="UniProtKB-KW"/>
</dbReference>
<sequence length="228" mass="25963">MLALRDAFFSVMFPDIATCIGCKRKALDITFPLCSDCHQQIEYYDPKLACIRCGRSYHGGKCPGPNIGHVMALAPYRGYWKEIINLYKFKNYRYLHKGFSKKISQVLKSNLKAEIDLITYVPVTDKGLKERGFDQSHLIAKHLSKEIKIPFAALLHKNDDRPPQRSLDRTERLKGWEGVLSLNQPDKLQQKHILIIDDIYTTGSTLYQCSKKLKAGGAKKITAFTLAN</sequence>
<dbReference type="SUPFAM" id="SSF53271">
    <property type="entry name" value="PRTase-like"/>
    <property type="match status" value="1"/>
</dbReference>